<sequence length="124" mass="15472">MHHTSKRFQKCCSKSRMRLHTFRNMMYQRRSFAERWYQKYHNRMSYRTTCPKKSQSKQKSQRWFLSKWTDLRPLQRETFQHQSLNQKQKMTQLRVFQITSTRSYSESRTSTANWKIFKTLTFPQ</sequence>
<reference evidence="1 2" key="1">
    <citation type="submission" date="2019-01" db="EMBL/GenBank/DDBJ databases">
        <authorList>
            <person name="Sayadi A."/>
        </authorList>
    </citation>
    <scope>NUCLEOTIDE SEQUENCE [LARGE SCALE GENOMIC DNA]</scope>
</reference>
<evidence type="ECO:0000313" key="1">
    <source>
        <dbReference type="EMBL" id="VEN35043.1"/>
    </source>
</evidence>
<name>A0A653BHT4_CALMS</name>
<protein>
    <submittedName>
        <fullName evidence="1">Uncharacterized protein</fullName>
    </submittedName>
</protein>
<accession>A0A653BHT4</accession>
<gene>
    <name evidence="1" type="ORF">CALMAC_LOCUS1055</name>
</gene>
<organism evidence="1 2">
    <name type="scientific">Callosobruchus maculatus</name>
    <name type="common">Southern cowpea weevil</name>
    <name type="synonym">Pulse bruchid</name>
    <dbReference type="NCBI Taxonomy" id="64391"/>
    <lineage>
        <taxon>Eukaryota</taxon>
        <taxon>Metazoa</taxon>
        <taxon>Ecdysozoa</taxon>
        <taxon>Arthropoda</taxon>
        <taxon>Hexapoda</taxon>
        <taxon>Insecta</taxon>
        <taxon>Pterygota</taxon>
        <taxon>Neoptera</taxon>
        <taxon>Endopterygota</taxon>
        <taxon>Coleoptera</taxon>
        <taxon>Polyphaga</taxon>
        <taxon>Cucujiformia</taxon>
        <taxon>Chrysomeloidea</taxon>
        <taxon>Chrysomelidae</taxon>
        <taxon>Bruchinae</taxon>
        <taxon>Bruchini</taxon>
        <taxon>Callosobruchus</taxon>
    </lineage>
</organism>
<proteinExistence type="predicted"/>
<keyword evidence="2" id="KW-1185">Reference proteome</keyword>
<evidence type="ECO:0000313" key="2">
    <source>
        <dbReference type="Proteomes" id="UP000410492"/>
    </source>
</evidence>
<dbReference type="Proteomes" id="UP000410492">
    <property type="component" value="Unassembled WGS sequence"/>
</dbReference>
<dbReference type="EMBL" id="CAACVG010001204">
    <property type="protein sequence ID" value="VEN35043.1"/>
    <property type="molecule type" value="Genomic_DNA"/>
</dbReference>
<dbReference type="AlphaFoldDB" id="A0A653BHT4"/>